<dbReference type="EMBL" id="WOFH01000022">
    <property type="protein sequence ID" value="MUN42635.1"/>
    <property type="molecule type" value="Genomic_DNA"/>
</dbReference>
<name>A0A7K1LEM5_9ACTN</name>
<feature type="transmembrane region" description="Helical" evidence="1">
    <location>
        <begin position="51"/>
        <end position="68"/>
    </location>
</feature>
<evidence type="ECO:0000313" key="2">
    <source>
        <dbReference type="EMBL" id="MUN42635.1"/>
    </source>
</evidence>
<accession>A0A7K1LEM5</accession>
<gene>
    <name evidence="2" type="ORF">GNZ18_39495</name>
</gene>
<keyword evidence="1" id="KW-1133">Transmembrane helix</keyword>
<dbReference type="AlphaFoldDB" id="A0A7K1LEM5"/>
<keyword evidence="3" id="KW-1185">Reference proteome</keyword>
<dbReference type="Proteomes" id="UP000432015">
    <property type="component" value="Unassembled WGS sequence"/>
</dbReference>
<keyword evidence="1" id="KW-0472">Membrane</keyword>
<evidence type="ECO:0000256" key="1">
    <source>
        <dbReference type="SAM" id="Phobius"/>
    </source>
</evidence>
<comment type="caution">
    <text evidence="2">The sequence shown here is derived from an EMBL/GenBank/DDBJ whole genome shotgun (WGS) entry which is preliminary data.</text>
</comment>
<reference evidence="2 3" key="1">
    <citation type="submission" date="2019-11" db="EMBL/GenBank/DDBJ databases">
        <authorList>
            <person name="Cao P."/>
        </authorList>
    </citation>
    <scope>NUCLEOTIDE SEQUENCE [LARGE SCALE GENOMIC DNA]</scope>
    <source>
        <strain evidence="2 3">NEAU-AAG5</strain>
    </source>
</reference>
<evidence type="ECO:0000313" key="3">
    <source>
        <dbReference type="Proteomes" id="UP000432015"/>
    </source>
</evidence>
<proteinExistence type="predicted"/>
<protein>
    <submittedName>
        <fullName evidence="2">Uncharacterized protein</fullName>
    </submittedName>
</protein>
<keyword evidence="1" id="KW-0812">Transmembrane</keyword>
<organism evidence="2 3">
    <name type="scientific">Actinomadura litoris</name>
    <dbReference type="NCBI Taxonomy" id="2678616"/>
    <lineage>
        <taxon>Bacteria</taxon>
        <taxon>Bacillati</taxon>
        <taxon>Actinomycetota</taxon>
        <taxon>Actinomycetes</taxon>
        <taxon>Streptosporangiales</taxon>
        <taxon>Thermomonosporaceae</taxon>
        <taxon>Actinomadura</taxon>
    </lineage>
</organism>
<sequence>MSGTGFLLLGVAALAVYTGIHWERARRAVFDVRLGRKRVSSLRHTALRERAHTALLAGGTVVVFFMIVRYG</sequence>
<dbReference type="RefSeq" id="WP_156222490.1">
    <property type="nucleotide sequence ID" value="NZ_WOFH01000022.1"/>
</dbReference>